<evidence type="ECO:0000313" key="2">
    <source>
        <dbReference type="EMBL" id="ADK67726.1"/>
    </source>
</evidence>
<dbReference type="EMBL" id="CP002106">
    <property type="protein sequence ID" value="ADK67726.1"/>
    <property type="molecule type" value="Genomic_DNA"/>
</dbReference>
<dbReference type="eggNOG" id="ENOG50308YV">
    <property type="taxonomic scope" value="Bacteria"/>
</dbReference>
<dbReference type="RefSeq" id="WP_013251478.1">
    <property type="nucleotide sequence ID" value="NC_014363.1"/>
</dbReference>
<dbReference type="Proteomes" id="UP000000333">
    <property type="component" value="Chromosome"/>
</dbReference>
<protein>
    <submittedName>
        <fullName evidence="2">Uncharacterized protein</fullName>
    </submittedName>
</protein>
<organism evidence="2 3">
    <name type="scientific">Olsenella uli (strain ATCC 49627 / DSM 7084 / CCUG 31166 / CIP 109912 / JCM 12494 / LMG 11480 / NCIMB 702895 / VPI D76D-27C)</name>
    <name type="common">Lactobacillus uli</name>
    <dbReference type="NCBI Taxonomy" id="633147"/>
    <lineage>
        <taxon>Bacteria</taxon>
        <taxon>Bacillati</taxon>
        <taxon>Actinomycetota</taxon>
        <taxon>Coriobacteriia</taxon>
        <taxon>Coriobacteriales</taxon>
        <taxon>Atopobiaceae</taxon>
        <taxon>Olsenella</taxon>
    </lineage>
</organism>
<reference evidence="2 3" key="1">
    <citation type="journal article" date="2010" name="Stand. Genomic Sci.">
        <title>Complete genome sequence of Olsenella uli type strain (VPI D76D-27C).</title>
        <authorList>
            <person name="Goker M."/>
            <person name="Held B."/>
            <person name="Lucas S."/>
            <person name="Nolan M."/>
            <person name="Yasawong M."/>
            <person name="Glavina Del Rio T."/>
            <person name="Tice H."/>
            <person name="Cheng J.F."/>
            <person name="Bruce D."/>
            <person name="Detter J.C."/>
            <person name="Tapia R."/>
            <person name="Han C."/>
            <person name="Goodwin L."/>
            <person name="Pitluck S."/>
            <person name="Liolios K."/>
            <person name="Ivanova N."/>
            <person name="Mavromatis K."/>
            <person name="Mikhailova N."/>
            <person name="Pati A."/>
            <person name="Chen A."/>
            <person name="Palaniappan K."/>
            <person name="Land M."/>
            <person name="Hauser L."/>
            <person name="Chang Y.J."/>
            <person name="Jeffries C.D."/>
            <person name="Rohde M."/>
            <person name="Sikorski J."/>
            <person name="Pukall R."/>
            <person name="Woyke T."/>
            <person name="Bristow J."/>
            <person name="Eisen J.A."/>
            <person name="Markowitz V."/>
            <person name="Hugenholtz P."/>
            <person name="Kyrpides N.C."/>
            <person name="Klenk H.P."/>
            <person name="Lapidus A."/>
        </authorList>
    </citation>
    <scope>NUCLEOTIDE SEQUENCE [LARGE SCALE GENOMIC DNA]</scope>
    <source>
        <strain evidence="3">ATCC 49627 / DSM 7084 / CIP 109912 / JCM 12494 / NCIMB 702895 / VPI D76D-27C</strain>
    </source>
</reference>
<feature type="compositionally biased region" description="Acidic residues" evidence="1">
    <location>
        <begin position="121"/>
        <end position="137"/>
    </location>
</feature>
<evidence type="ECO:0000313" key="3">
    <source>
        <dbReference type="Proteomes" id="UP000000333"/>
    </source>
</evidence>
<dbReference type="GeneID" id="78512035"/>
<dbReference type="HOGENOM" id="CLU_1691898_0_0_11"/>
<proteinExistence type="predicted"/>
<dbReference type="PATRIC" id="fig|633147.7.peg.941"/>
<gene>
    <name evidence="2" type="ordered locus">Olsu_0611</name>
</gene>
<feature type="region of interest" description="Disordered" evidence="1">
    <location>
        <begin position="113"/>
        <end position="137"/>
    </location>
</feature>
<accession>E1QZB2</accession>
<keyword evidence="3" id="KW-1185">Reference proteome</keyword>
<name>E1QZB2_OLSUV</name>
<evidence type="ECO:0000256" key="1">
    <source>
        <dbReference type="SAM" id="MobiDB-lite"/>
    </source>
</evidence>
<dbReference type="OrthoDB" id="3186498at2"/>
<dbReference type="KEGG" id="ols:Olsu_0611"/>
<sequence>MLYIGNFNYDDANDPAENYCLMPVVVSASNPEEALSKIADLFQHLRKTSDLLDGATEIYLDSLVELEGNPQDAVLTQWSKVVPSADGLSLMSSVLPAAEGDEDDTIEAYRWFGSEDKASDGDDEDDFEDEDPFLILE</sequence>
<dbReference type="AlphaFoldDB" id="E1QZB2"/>